<keyword evidence="2" id="KW-1003">Cell membrane</keyword>
<dbReference type="EMBL" id="CP042806">
    <property type="protein sequence ID" value="QEE31176.1"/>
    <property type="molecule type" value="Genomic_DNA"/>
</dbReference>
<protein>
    <submittedName>
        <fullName evidence="7">UbiA family prenyltransferase</fullName>
    </submittedName>
</protein>
<evidence type="ECO:0000256" key="6">
    <source>
        <dbReference type="SAM" id="Phobius"/>
    </source>
</evidence>
<dbReference type="InterPro" id="IPR036412">
    <property type="entry name" value="HAD-like_sf"/>
</dbReference>
<keyword evidence="3 6" id="KW-0812">Transmembrane</keyword>
<dbReference type="Gene3D" id="3.40.50.1000">
    <property type="entry name" value="HAD superfamily/HAD-like"/>
    <property type="match status" value="1"/>
</dbReference>
<feature type="transmembrane region" description="Helical" evidence="6">
    <location>
        <begin position="437"/>
        <end position="456"/>
    </location>
</feature>
<dbReference type="Pfam" id="PF01040">
    <property type="entry name" value="UbiA"/>
    <property type="match status" value="1"/>
</dbReference>
<keyword evidence="7" id="KW-0808">Transferase</keyword>
<accession>A0A5B9EM67</accession>
<feature type="transmembrane region" description="Helical" evidence="6">
    <location>
        <begin position="310"/>
        <end position="326"/>
    </location>
</feature>
<feature type="transmembrane region" description="Helical" evidence="6">
    <location>
        <begin position="477"/>
        <end position="494"/>
    </location>
</feature>
<organism evidence="7 8">
    <name type="scientific">Terriglobus albidus</name>
    <dbReference type="NCBI Taxonomy" id="1592106"/>
    <lineage>
        <taxon>Bacteria</taxon>
        <taxon>Pseudomonadati</taxon>
        <taxon>Acidobacteriota</taxon>
        <taxon>Terriglobia</taxon>
        <taxon>Terriglobales</taxon>
        <taxon>Acidobacteriaceae</taxon>
        <taxon>Terriglobus</taxon>
    </lineage>
</organism>
<dbReference type="NCBIfam" id="NF006088">
    <property type="entry name" value="PRK08238.1"/>
    <property type="match status" value="1"/>
</dbReference>
<keyword evidence="4 6" id="KW-1133">Transmembrane helix</keyword>
<dbReference type="PANTHER" id="PTHR11048:SF5">
    <property type="entry name" value="DECAPRENYL-PHOSPHATE PHOSPHORIBOSYLTRANSFERASE"/>
    <property type="match status" value="1"/>
</dbReference>
<dbReference type="InterPro" id="IPR039653">
    <property type="entry name" value="Prenyltransferase"/>
</dbReference>
<dbReference type="GO" id="GO:0016765">
    <property type="term" value="F:transferase activity, transferring alkyl or aryl (other than methyl) groups"/>
    <property type="evidence" value="ECO:0007669"/>
    <property type="project" value="InterPro"/>
</dbReference>
<evidence type="ECO:0000256" key="3">
    <source>
        <dbReference type="ARBA" id="ARBA00022692"/>
    </source>
</evidence>
<keyword evidence="5 6" id="KW-0472">Membrane</keyword>
<dbReference type="SUPFAM" id="SSF56784">
    <property type="entry name" value="HAD-like"/>
    <property type="match status" value="1"/>
</dbReference>
<reference evidence="7 8" key="1">
    <citation type="submission" date="2019-08" db="EMBL/GenBank/DDBJ databases">
        <title>Complete genome sequence of Terriglobus albidus strain ORNL.</title>
        <authorList>
            <person name="Podar M."/>
        </authorList>
    </citation>
    <scope>NUCLEOTIDE SEQUENCE [LARGE SCALE GENOMIC DNA]</scope>
    <source>
        <strain evidence="7 8">ORNL</strain>
    </source>
</reference>
<evidence type="ECO:0000256" key="2">
    <source>
        <dbReference type="ARBA" id="ARBA00022475"/>
    </source>
</evidence>
<dbReference type="PANTHER" id="PTHR11048">
    <property type="entry name" value="PRENYLTRANSFERASES"/>
    <property type="match status" value="1"/>
</dbReference>
<comment type="subcellular location">
    <subcellularLocation>
        <location evidence="1">Membrane</location>
        <topology evidence="1">Multi-pass membrane protein</topology>
    </subcellularLocation>
</comment>
<dbReference type="Proteomes" id="UP000321820">
    <property type="component" value="Chromosome"/>
</dbReference>
<keyword evidence="8" id="KW-1185">Reference proteome</keyword>
<dbReference type="KEGG" id="talb:FTW19_04810"/>
<feature type="transmembrane region" description="Helical" evidence="6">
    <location>
        <begin position="224"/>
        <end position="243"/>
    </location>
</feature>
<name>A0A5B9EM67_9BACT</name>
<sequence>MDAPAQRVDVPLCVDLDGTLVKSDTLHDALMVMLRHSPGSILKAFGWLRQGKAAFKRNVTSVVMLDAAHLPYNHALLQYLREEKARGRQIYLATAAEKALADRVAAHLGIFDGVLASDGKVNLAGKNKLAAFQQMFPDGFCYIGNALPDAKLLAACETPMVANPHGRLKVAMKRSGTVPVRVFEDKKPALKAFLKAIRIHQWAKNVLIFLPLLLAHQIRWNTVVGATVAFLSFSFCASATYIINDLLDLEVDRRHPRKRLRPFAAADLSVGAGFAIIASFLAISVLFAIALPYLCHAVPNFTSLPQPHKFLLWLAIYAAMTLSYSFRLKRMMLVDVIVLSMLYTVRIVVGSVSTGITVTTWLGAFSIFFFLSLAFAKRFAELENLRAREKDNAAGRGYRVSDLEQLRTFGAASGYAAVVVLALYLNSLTAQNLYPHITRLWLLIPIIILWVSRLWMVASRGDLDEDPVVYALEDRRSLILGGMMLIVILSAIIPL</sequence>
<evidence type="ECO:0000256" key="4">
    <source>
        <dbReference type="ARBA" id="ARBA00022989"/>
    </source>
</evidence>
<proteinExistence type="predicted"/>
<dbReference type="InterPro" id="IPR044878">
    <property type="entry name" value="UbiA_sf"/>
</dbReference>
<evidence type="ECO:0000313" key="8">
    <source>
        <dbReference type="Proteomes" id="UP000321820"/>
    </source>
</evidence>
<dbReference type="InterPro" id="IPR023214">
    <property type="entry name" value="HAD_sf"/>
</dbReference>
<dbReference type="GO" id="GO:0009247">
    <property type="term" value="P:glycolipid biosynthetic process"/>
    <property type="evidence" value="ECO:0007669"/>
    <property type="project" value="TreeGrafter"/>
</dbReference>
<dbReference type="InterPro" id="IPR000537">
    <property type="entry name" value="UbiA_prenyltransferase"/>
</dbReference>
<feature type="transmembrane region" description="Helical" evidence="6">
    <location>
        <begin position="406"/>
        <end position="425"/>
    </location>
</feature>
<feature type="transmembrane region" description="Helical" evidence="6">
    <location>
        <begin position="264"/>
        <end position="290"/>
    </location>
</feature>
<feature type="transmembrane region" description="Helical" evidence="6">
    <location>
        <begin position="358"/>
        <end position="376"/>
    </location>
</feature>
<dbReference type="Gene3D" id="1.10.357.140">
    <property type="entry name" value="UbiA prenyltransferase"/>
    <property type="match status" value="1"/>
</dbReference>
<dbReference type="CDD" id="cd13963">
    <property type="entry name" value="PT_UbiA_2"/>
    <property type="match status" value="1"/>
</dbReference>
<dbReference type="GO" id="GO:0005886">
    <property type="term" value="C:plasma membrane"/>
    <property type="evidence" value="ECO:0007669"/>
    <property type="project" value="TreeGrafter"/>
</dbReference>
<evidence type="ECO:0000256" key="5">
    <source>
        <dbReference type="ARBA" id="ARBA00023136"/>
    </source>
</evidence>
<dbReference type="OrthoDB" id="9803632at2"/>
<dbReference type="AlphaFoldDB" id="A0A5B9EM67"/>
<gene>
    <name evidence="7" type="ORF">FTW19_04810</name>
</gene>
<evidence type="ECO:0000313" key="7">
    <source>
        <dbReference type="EMBL" id="QEE31176.1"/>
    </source>
</evidence>
<evidence type="ECO:0000256" key="1">
    <source>
        <dbReference type="ARBA" id="ARBA00004141"/>
    </source>
</evidence>